<comment type="caution">
    <text evidence="10">The sequence shown here is derived from an EMBL/GenBank/DDBJ whole genome shotgun (WGS) entry which is preliminary data.</text>
</comment>
<name>A0A1F8FLG6_9BACT</name>
<comment type="similarity">
    <text evidence="1 8">Belongs to the thymidylate kinase family.</text>
</comment>
<dbReference type="GO" id="GO:0006235">
    <property type="term" value="P:dTTP biosynthetic process"/>
    <property type="evidence" value="ECO:0007669"/>
    <property type="project" value="UniProtKB-UniRule"/>
</dbReference>
<dbReference type="Pfam" id="PF02223">
    <property type="entry name" value="Thymidylate_kin"/>
    <property type="match status" value="1"/>
</dbReference>
<keyword evidence="4 8" id="KW-0547">Nucleotide-binding</keyword>
<dbReference type="PANTHER" id="PTHR10344:SF4">
    <property type="entry name" value="UMP-CMP KINASE 2, MITOCHONDRIAL"/>
    <property type="match status" value="1"/>
</dbReference>
<evidence type="ECO:0000256" key="8">
    <source>
        <dbReference type="HAMAP-Rule" id="MF_00165"/>
    </source>
</evidence>
<evidence type="ECO:0000256" key="2">
    <source>
        <dbReference type="ARBA" id="ARBA00022679"/>
    </source>
</evidence>
<evidence type="ECO:0000256" key="3">
    <source>
        <dbReference type="ARBA" id="ARBA00022727"/>
    </source>
</evidence>
<evidence type="ECO:0000313" key="11">
    <source>
        <dbReference type="Proteomes" id="UP000176581"/>
    </source>
</evidence>
<comment type="caution">
    <text evidence="8">Lacks conserved residue(s) required for the propagation of feature annotation.</text>
</comment>
<evidence type="ECO:0000259" key="9">
    <source>
        <dbReference type="Pfam" id="PF02223"/>
    </source>
</evidence>
<evidence type="ECO:0000256" key="1">
    <source>
        <dbReference type="ARBA" id="ARBA00009776"/>
    </source>
</evidence>
<keyword evidence="3 8" id="KW-0545">Nucleotide biosynthesis</keyword>
<dbReference type="NCBIfam" id="TIGR00041">
    <property type="entry name" value="DTMP_kinase"/>
    <property type="match status" value="1"/>
</dbReference>
<accession>A0A1F8FLG6</accession>
<dbReference type="EC" id="2.7.4.9" evidence="8"/>
<protein>
    <recommendedName>
        <fullName evidence="8">Thymidylate kinase</fullName>
        <ecNumber evidence="8">2.7.4.9</ecNumber>
    </recommendedName>
    <alternativeName>
        <fullName evidence="8">dTMP kinase</fullName>
    </alternativeName>
</protein>
<dbReference type="GO" id="GO:0005737">
    <property type="term" value="C:cytoplasm"/>
    <property type="evidence" value="ECO:0007669"/>
    <property type="project" value="TreeGrafter"/>
</dbReference>
<evidence type="ECO:0000256" key="6">
    <source>
        <dbReference type="ARBA" id="ARBA00022840"/>
    </source>
</evidence>
<dbReference type="InterPro" id="IPR027417">
    <property type="entry name" value="P-loop_NTPase"/>
</dbReference>
<evidence type="ECO:0000256" key="4">
    <source>
        <dbReference type="ARBA" id="ARBA00022741"/>
    </source>
</evidence>
<dbReference type="EMBL" id="MGJV01000034">
    <property type="protein sequence ID" value="OGN13851.1"/>
    <property type="molecule type" value="Genomic_DNA"/>
</dbReference>
<reference evidence="10 11" key="1">
    <citation type="journal article" date="2016" name="Nat. Commun.">
        <title>Thousands of microbial genomes shed light on interconnected biogeochemical processes in an aquifer system.</title>
        <authorList>
            <person name="Anantharaman K."/>
            <person name="Brown C.T."/>
            <person name="Hug L.A."/>
            <person name="Sharon I."/>
            <person name="Castelle C.J."/>
            <person name="Probst A.J."/>
            <person name="Thomas B.C."/>
            <person name="Singh A."/>
            <person name="Wilkins M.J."/>
            <person name="Karaoz U."/>
            <person name="Brodie E.L."/>
            <person name="Williams K.H."/>
            <person name="Hubbard S.S."/>
            <person name="Banfield J.F."/>
        </authorList>
    </citation>
    <scope>NUCLEOTIDE SEQUENCE [LARGE SCALE GENOMIC DNA]</scope>
</reference>
<dbReference type="GO" id="GO:0006233">
    <property type="term" value="P:dTDP biosynthetic process"/>
    <property type="evidence" value="ECO:0007669"/>
    <property type="project" value="InterPro"/>
</dbReference>
<keyword evidence="2 8" id="KW-0808">Transferase</keyword>
<evidence type="ECO:0000256" key="5">
    <source>
        <dbReference type="ARBA" id="ARBA00022777"/>
    </source>
</evidence>
<evidence type="ECO:0000313" key="10">
    <source>
        <dbReference type="EMBL" id="OGN13851.1"/>
    </source>
</evidence>
<proteinExistence type="inferred from homology"/>
<dbReference type="HAMAP" id="MF_00165">
    <property type="entry name" value="Thymidylate_kinase"/>
    <property type="match status" value="1"/>
</dbReference>
<keyword evidence="5 8" id="KW-0418">Kinase</keyword>
<dbReference type="CDD" id="cd01672">
    <property type="entry name" value="TMPK"/>
    <property type="match status" value="1"/>
</dbReference>
<sequence>MINNSYPGKFILLAGVDDSGKGTQARRLETILSASYPKVKILRPFPKEPTKGPIGQRIYDILFDRDSEITLKDNITEKVHITDFGLQCWFIKDRIQHYQEVIIPALASGVNVICDRGMDSTIVYGGNTIEDFKKLIALHETLFAEAGLTFFWPDLIIIYDITPETAMRRRKASGKKCDAFEDELKTRRVASNYRALAALYPNCRLVDAEPEGEEGQKIIFADARRYIYPVLGINDWA</sequence>
<dbReference type="PANTHER" id="PTHR10344">
    <property type="entry name" value="THYMIDYLATE KINASE"/>
    <property type="match status" value="1"/>
</dbReference>
<dbReference type="Gene3D" id="3.40.50.300">
    <property type="entry name" value="P-loop containing nucleotide triphosphate hydrolases"/>
    <property type="match status" value="1"/>
</dbReference>
<dbReference type="GO" id="GO:0006227">
    <property type="term" value="P:dUDP biosynthetic process"/>
    <property type="evidence" value="ECO:0007669"/>
    <property type="project" value="TreeGrafter"/>
</dbReference>
<dbReference type="GO" id="GO:0005524">
    <property type="term" value="F:ATP binding"/>
    <property type="evidence" value="ECO:0007669"/>
    <property type="project" value="UniProtKB-UniRule"/>
</dbReference>
<comment type="catalytic activity">
    <reaction evidence="7 8">
        <text>dTMP + ATP = dTDP + ADP</text>
        <dbReference type="Rhea" id="RHEA:13517"/>
        <dbReference type="ChEBI" id="CHEBI:30616"/>
        <dbReference type="ChEBI" id="CHEBI:58369"/>
        <dbReference type="ChEBI" id="CHEBI:63528"/>
        <dbReference type="ChEBI" id="CHEBI:456216"/>
        <dbReference type="EC" id="2.7.4.9"/>
    </reaction>
</comment>
<evidence type="ECO:0000256" key="7">
    <source>
        <dbReference type="ARBA" id="ARBA00048743"/>
    </source>
</evidence>
<organism evidence="10 11">
    <name type="scientific">Candidatus Yanofskybacteria bacterium RIFCSPHIGHO2_02_FULL_43_22</name>
    <dbReference type="NCBI Taxonomy" id="1802681"/>
    <lineage>
        <taxon>Bacteria</taxon>
        <taxon>Candidatus Yanofskyibacteriota</taxon>
    </lineage>
</organism>
<dbReference type="Proteomes" id="UP000176581">
    <property type="component" value="Unassembled WGS sequence"/>
</dbReference>
<dbReference type="InterPro" id="IPR039430">
    <property type="entry name" value="Thymidylate_kin-like_dom"/>
</dbReference>
<gene>
    <name evidence="8" type="primary">tmk</name>
    <name evidence="10" type="ORF">A3J47_02495</name>
</gene>
<dbReference type="SUPFAM" id="SSF52540">
    <property type="entry name" value="P-loop containing nucleoside triphosphate hydrolases"/>
    <property type="match status" value="1"/>
</dbReference>
<comment type="function">
    <text evidence="8">Phosphorylation of dTMP to form dTDP in both de novo and salvage pathways of dTTP synthesis.</text>
</comment>
<feature type="domain" description="Thymidylate kinase-like" evidence="9">
    <location>
        <begin position="15"/>
        <end position="215"/>
    </location>
</feature>
<dbReference type="AlphaFoldDB" id="A0A1F8FLG6"/>
<dbReference type="InterPro" id="IPR018094">
    <property type="entry name" value="Thymidylate_kinase"/>
</dbReference>
<keyword evidence="6 8" id="KW-0067">ATP-binding</keyword>
<dbReference type="GO" id="GO:0004798">
    <property type="term" value="F:dTMP kinase activity"/>
    <property type="evidence" value="ECO:0007669"/>
    <property type="project" value="UniProtKB-UniRule"/>
</dbReference>